<dbReference type="Proteomes" id="UP000730481">
    <property type="component" value="Unassembled WGS sequence"/>
</dbReference>
<gene>
    <name evidence="2" type="ORF">FBEOM_3999</name>
</gene>
<reference evidence="2" key="1">
    <citation type="journal article" date="2017" name="Mycologia">
        <title>Fusarium algeriense, sp. nov., a novel toxigenic crown rot pathogen of durum wheat from Algeria is nested in the Fusarium burgessii species complex.</title>
        <authorList>
            <person name="Laraba I."/>
            <person name="Keddad A."/>
            <person name="Boureghda H."/>
            <person name="Abdallah N."/>
            <person name="Vaughan M.M."/>
            <person name="Proctor R.H."/>
            <person name="Busman M."/>
            <person name="O'Donnell K."/>
        </authorList>
    </citation>
    <scope>NUCLEOTIDE SEQUENCE</scope>
    <source>
        <strain evidence="2">NRRL 25174</strain>
    </source>
</reference>
<keyword evidence="3" id="KW-1185">Reference proteome</keyword>
<organism evidence="2 3">
    <name type="scientific">Fusarium beomiforme</name>
    <dbReference type="NCBI Taxonomy" id="44412"/>
    <lineage>
        <taxon>Eukaryota</taxon>
        <taxon>Fungi</taxon>
        <taxon>Dikarya</taxon>
        <taxon>Ascomycota</taxon>
        <taxon>Pezizomycotina</taxon>
        <taxon>Sordariomycetes</taxon>
        <taxon>Hypocreomycetidae</taxon>
        <taxon>Hypocreales</taxon>
        <taxon>Nectriaceae</taxon>
        <taxon>Fusarium</taxon>
        <taxon>Fusarium burgessii species complex</taxon>
    </lineage>
</organism>
<dbReference type="OrthoDB" id="3045089at2759"/>
<protein>
    <submittedName>
        <fullName evidence="2">Uncharacterized protein</fullName>
    </submittedName>
</protein>
<feature type="region of interest" description="Disordered" evidence="1">
    <location>
        <begin position="354"/>
        <end position="375"/>
    </location>
</feature>
<comment type="caution">
    <text evidence="2">The sequence shown here is derived from an EMBL/GenBank/DDBJ whole genome shotgun (WGS) entry which is preliminary data.</text>
</comment>
<proteinExistence type="predicted"/>
<evidence type="ECO:0000313" key="2">
    <source>
        <dbReference type="EMBL" id="KAF4342068.1"/>
    </source>
</evidence>
<evidence type="ECO:0000313" key="3">
    <source>
        <dbReference type="Proteomes" id="UP000730481"/>
    </source>
</evidence>
<feature type="compositionally biased region" description="Polar residues" evidence="1">
    <location>
        <begin position="358"/>
        <end position="375"/>
    </location>
</feature>
<reference evidence="2" key="2">
    <citation type="submission" date="2020-02" db="EMBL/GenBank/DDBJ databases">
        <title>Identification and distribution of gene clusters putatively required for synthesis of sphingolipid metabolism inhibitors in phylogenetically diverse species of the filamentous fungus Fusarium.</title>
        <authorList>
            <person name="Kim H.-S."/>
            <person name="Busman M."/>
            <person name="Brown D.W."/>
            <person name="Divon H."/>
            <person name="Uhlig S."/>
            <person name="Proctor R.H."/>
        </authorList>
    </citation>
    <scope>NUCLEOTIDE SEQUENCE</scope>
    <source>
        <strain evidence="2">NRRL 25174</strain>
    </source>
</reference>
<evidence type="ECO:0000256" key="1">
    <source>
        <dbReference type="SAM" id="MobiDB-lite"/>
    </source>
</evidence>
<sequence length="375" mass="42117">MESPSIVDHIENVATEGTSLSKAIYHYDSSTIVLAIEIPRMARGIADLSRILSELRRVLLDNANLCSRNLLHHVELALGVISKIYYNIYTLIESVERSAMQHRLMLIESYSVSIQLMLNTLTLASRIRAEAQLAESPSSCENPPITTIPFGRSAVALTTHAAESQQNEPKSEVLLLHEQTENLAYAACYYVVDLAYKKGSEEDNFWDQPADESDFKIKENNDELNIRYCRKSDGTVEWLFELAFARFYNLRQSLESQELGNEGIHKGLDIPSPSFRTRALAIRTALELKKAIHEPGEGTSLIDILLKDWTSLSEEEISGNRDLKLPKNRAQSSICGYDPGIHFKDGRYDFTLPDDSLLPQQSGNVLQNQKGELDG</sequence>
<name>A0A9P5AP15_9HYPO</name>
<dbReference type="AlphaFoldDB" id="A0A9P5AP15"/>
<accession>A0A9P5AP15</accession>
<dbReference type="EMBL" id="PVQB02000163">
    <property type="protein sequence ID" value="KAF4342068.1"/>
    <property type="molecule type" value="Genomic_DNA"/>
</dbReference>